<keyword evidence="8" id="KW-0677">Repeat</keyword>
<protein>
    <recommendedName>
        <fullName evidence="4">Glutamine--fructose-6-phosphate aminotransferase [isomerizing]</fullName>
        <ecNumber evidence="3">2.6.1.16</ecNumber>
    </recommendedName>
</protein>
<dbReference type="FunFam" id="3.40.50.10490:FF:000001">
    <property type="entry name" value="Glutamine--fructose-6-phosphate aminotransferase [isomerizing]"/>
    <property type="match status" value="1"/>
</dbReference>
<keyword evidence="6" id="KW-0032">Aminotransferase</keyword>
<evidence type="ECO:0000256" key="3">
    <source>
        <dbReference type="ARBA" id="ARBA00012916"/>
    </source>
</evidence>
<dbReference type="SUPFAM" id="SSF53697">
    <property type="entry name" value="SIS domain"/>
    <property type="match status" value="1"/>
</dbReference>
<comment type="caution">
    <text evidence="12">The sequence shown here is derived from an EMBL/GenBank/DDBJ whole genome shotgun (WGS) entry which is preliminary data.</text>
</comment>
<dbReference type="FunFam" id="3.60.20.10:FF:000006">
    <property type="entry name" value="Glutamine--fructose-6-phosphate aminotransferase [isomerizing]"/>
    <property type="match status" value="1"/>
</dbReference>
<gene>
    <name evidence="12" type="ORF">CBF29_03300</name>
</gene>
<dbReference type="OrthoDB" id="106547at2"/>
<dbReference type="InterPro" id="IPR046348">
    <property type="entry name" value="SIS_dom_sf"/>
</dbReference>
<evidence type="ECO:0000256" key="7">
    <source>
        <dbReference type="ARBA" id="ARBA00022679"/>
    </source>
</evidence>
<dbReference type="FunFam" id="3.40.50.10490:FF:000022">
    <property type="entry name" value="Glutamine--fructose-6-phosphate aminotransferase [isomerizing]"/>
    <property type="match status" value="1"/>
</dbReference>
<dbReference type="AlphaFoldDB" id="A0A430B1Z5"/>
<evidence type="ECO:0000256" key="9">
    <source>
        <dbReference type="ARBA" id="ARBA00022962"/>
    </source>
</evidence>
<dbReference type="CDD" id="cd05009">
    <property type="entry name" value="SIS_GlmS_GlmD_2"/>
    <property type="match status" value="1"/>
</dbReference>
<dbReference type="GO" id="GO:0005829">
    <property type="term" value="C:cytosol"/>
    <property type="evidence" value="ECO:0007669"/>
    <property type="project" value="TreeGrafter"/>
</dbReference>
<dbReference type="GO" id="GO:0006047">
    <property type="term" value="P:UDP-N-acetylglucosamine metabolic process"/>
    <property type="evidence" value="ECO:0007669"/>
    <property type="project" value="TreeGrafter"/>
</dbReference>
<dbReference type="Pfam" id="PF01380">
    <property type="entry name" value="SIS"/>
    <property type="match status" value="2"/>
</dbReference>
<keyword evidence="9" id="KW-0315">Glutamine amidotransferase</keyword>
<comment type="catalytic activity">
    <reaction evidence="1">
        <text>D-fructose 6-phosphate + L-glutamine = D-glucosamine 6-phosphate + L-glutamate</text>
        <dbReference type="Rhea" id="RHEA:13237"/>
        <dbReference type="ChEBI" id="CHEBI:29985"/>
        <dbReference type="ChEBI" id="CHEBI:58359"/>
        <dbReference type="ChEBI" id="CHEBI:58725"/>
        <dbReference type="ChEBI" id="CHEBI:61527"/>
        <dbReference type="EC" id="2.6.1.16"/>
    </reaction>
</comment>
<feature type="domain" description="Glutamine amidotransferase type-2" evidence="10">
    <location>
        <begin position="2"/>
        <end position="221"/>
    </location>
</feature>
<dbReference type="Gene3D" id="3.40.50.10490">
    <property type="entry name" value="Glucose-6-phosphate isomerase like protein, domain 1"/>
    <property type="match status" value="2"/>
</dbReference>
<dbReference type="RefSeq" id="WP_126807297.1">
    <property type="nucleotide sequence ID" value="NZ_NGKA01000003.1"/>
</dbReference>
<evidence type="ECO:0000256" key="1">
    <source>
        <dbReference type="ARBA" id="ARBA00001031"/>
    </source>
</evidence>
<evidence type="ECO:0000256" key="4">
    <source>
        <dbReference type="ARBA" id="ARBA00016090"/>
    </source>
</evidence>
<organism evidence="12 13">
    <name type="scientific">Vagococcus elongatus</name>
    <dbReference type="NCBI Taxonomy" id="180344"/>
    <lineage>
        <taxon>Bacteria</taxon>
        <taxon>Bacillati</taxon>
        <taxon>Bacillota</taxon>
        <taxon>Bacilli</taxon>
        <taxon>Lactobacillales</taxon>
        <taxon>Enterococcaceae</taxon>
        <taxon>Vagococcus</taxon>
    </lineage>
</organism>
<evidence type="ECO:0000256" key="5">
    <source>
        <dbReference type="ARBA" id="ARBA00022490"/>
    </source>
</evidence>
<evidence type="ECO:0000313" key="12">
    <source>
        <dbReference type="EMBL" id="RSU14340.1"/>
    </source>
</evidence>
<evidence type="ECO:0000256" key="6">
    <source>
        <dbReference type="ARBA" id="ARBA00022576"/>
    </source>
</evidence>
<dbReference type="EC" id="2.6.1.16" evidence="3"/>
<dbReference type="Pfam" id="PF13522">
    <property type="entry name" value="GATase_6"/>
    <property type="match status" value="1"/>
</dbReference>
<dbReference type="PANTHER" id="PTHR10937:SF0">
    <property type="entry name" value="GLUTAMINE--FRUCTOSE-6-PHOSPHATE TRANSAMINASE (ISOMERIZING)"/>
    <property type="match status" value="1"/>
</dbReference>
<dbReference type="NCBIfam" id="NF001484">
    <property type="entry name" value="PRK00331.1"/>
    <property type="match status" value="1"/>
</dbReference>
<dbReference type="CDD" id="cd05008">
    <property type="entry name" value="SIS_GlmS_GlmD_1"/>
    <property type="match status" value="1"/>
</dbReference>
<dbReference type="Proteomes" id="UP000287605">
    <property type="component" value="Unassembled WGS sequence"/>
</dbReference>
<evidence type="ECO:0000313" key="13">
    <source>
        <dbReference type="Proteomes" id="UP000287605"/>
    </source>
</evidence>
<proteinExistence type="predicted"/>
<keyword evidence="7" id="KW-0808">Transferase</keyword>
<dbReference type="InterPro" id="IPR035490">
    <property type="entry name" value="GlmS/FrlB_SIS"/>
</dbReference>
<reference evidence="12 13" key="1">
    <citation type="submission" date="2017-05" db="EMBL/GenBank/DDBJ databases">
        <title>Vagococcus spp. assemblies.</title>
        <authorList>
            <person name="Gulvik C.A."/>
        </authorList>
    </citation>
    <scope>NUCLEOTIDE SEQUENCE [LARGE SCALE GENOMIC DNA]</scope>
    <source>
        <strain evidence="12 13">CCUG 51432</strain>
    </source>
</reference>
<dbReference type="Gene3D" id="3.60.20.10">
    <property type="entry name" value="Glutamine Phosphoribosylpyrophosphate, subunit 1, domain 1"/>
    <property type="match status" value="1"/>
</dbReference>
<dbReference type="GO" id="GO:0006002">
    <property type="term" value="P:fructose 6-phosphate metabolic process"/>
    <property type="evidence" value="ECO:0007669"/>
    <property type="project" value="TreeGrafter"/>
</dbReference>
<dbReference type="InterPro" id="IPR001347">
    <property type="entry name" value="SIS_dom"/>
</dbReference>
<dbReference type="InterPro" id="IPR005855">
    <property type="entry name" value="GFAT"/>
</dbReference>
<feature type="domain" description="SIS" evidence="11">
    <location>
        <begin position="458"/>
        <end position="596"/>
    </location>
</feature>
<dbReference type="InterPro" id="IPR035466">
    <property type="entry name" value="GlmS/AgaS_SIS"/>
</dbReference>
<evidence type="ECO:0000256" key="2">
    <source>
        <dbReference type="ARBA" id="ARBA00004496"/>
    </source>
</evidence>
<dbReference type="GO" id="GO:0006487">
    <property type="term" value="P:protein N-linked glycosylation"/>
    <property type="evidence" value="ECO:0007669"/>
    <property type="project" value="TreeGrafter"/>
</dbReference>
<dbReference type="GO" id="GO:0004360">
    <property type="term" value="F:glutamine-fructose-6-phosphate transaminase (isomerizing) activity"/>
    <property type="evidence" value="ECO:0007669"/>
    <property type="project" value="UniProtKB-EC"/>
</dbReference>
<dbReference type="InterPro" id="IPR047084">
    <property type="entry name" value="GFAT_N"/>
</dbReference>
<name>A0A430B1Z5_9ENTE</name>
<evidence type="ECO:0000256" key="8">
    <source>
        <dbReference type="ARBA" id="ARBA00022737"/>
    </source>
</evidence>
<evidence type="ECO:0000259" key="10">
    <source>
        <dbReference type="PROSITE" id="PS51278"/>
    </source>
</evidence>
<dbReference type="PROSITE" id="PS51278">
    <property type="entry name" value="GATASE_TYPE_2"/>
    <property type="match status" value="1"/>
</dbReference>
<keyword evidence="13" id="KW-1185">Reference proteome</keyword>
<comment type="subcellular location">
    <subcellularLocation>
        <location evidence="2">Cytoplasm</location>
    </subcellularLocation>
</comment>
<dbReference type="GO" id="GO:0097367">
    <property type="term" value="F:carbohydrate derivative binding"/>
    <property type="evidence" value="ECO:0007669"/>
    <property type="project" value="InterPro"/>
</dbReference>
<dbReference type="NCBIfam" id="TIGR01135">
    <property type="entry name" value="glmS"/>
    <property type="match status" value="1"/>
</dbReference>
<accession>A0A430B1Z5</accession>
<dbReference type="PANTHER" id="PTHR10937">
    <property type="entry name" value="GLUCOSAMINE--FRUCTOSE-6-PHOSPHATE AMINOTRANSFERASE, ISOMERIZING"/>
    <property type="match status" value="1"/>
</dbReference>
<dbReference type="SUPFAM" id="SSF56235">
    <property type="entry name" value="N-terminal nucleophile aminohydrolases (Ntn hydrolases)"/>
    <property type="match status" value="1"/>
</dbReference>
<keyword evidence="5" id="KW-0963">Cytoplasm</keyword>
<feature type="domain" description="SIS" evidence="11">
    <location>
        <begin position="287"/>
        <end position="426"/>
    </location>
</feature>
<evidence type="ECO:0000259" key="11">
    <source>
        <dbReference type="PROSITE" id="PS51464"/>
    </source>
</evidence>
<dbReference type="InterPro" id="IPR017932">
    <property type="entry name" value="GATase_2_dom"/>
</dbReference>
<sequence>MCGIVGLISKTDIVDGLVNGLEKLEYRGYDSAGIFVDSNGTKDYLIKTKGGIKELKSEMMTTGNVRGTRGIGHTRWATHGFPTKENAHPHVSYDGRFVLVHNGVIENFQMIQSDLLQTDWMQGQTDTEMIVHLIAKFAQEDHLSAKEAFLKVLAMIEGSYAFALIDRLEPEVLYGAKNKSPLLVAIGDQFNGLCSDALAMTGLTQEFMEIKDKELIIATKDTVTIENYEGHHQSRKSFEFSTGSNEIELGSYDCYMMKEIEEQPAVMRKIVSAYTTENGQVAIDERIISSLLASDRIYIIACGTSWHAGLIGKNLLEKLAEIPTEVHLSSEFGYHTPLLSEKPFFIYLSQSGETADSRQVLVQTNKWAYPSLTITNVLGSTLSREASFTLPLYAGPEIAVASTKAYTAQIAVLSILASVVGRAKKIMAAETFDVASELSLAAHQMDTLLTKQGKYQDLVEKMLKQTRNAFFIGRGADYSVSLEGALKLKEISYLQCEGFASGELKHGTIALIEERTPVFALITGQSTHLQTRSNLKEVESRGAATCAIVMEDLAQEGDDIILPKVHELFTPLMSVLPTQLIAYYTALMKGNNVDKPRNLAKSVTVE</sequence>
<dbReference type="InterPro" id="IPR029055">
    <property type="entry name" value="Ntn_hydrolases_N"/>
</dbReference>
<dbReference type="EMBL" id="NGKA01000003">
    <property type="protein sequence ID" value="RSU14340.1"/>
    <property type="molecule type" value="Genomic_DNA"/>
</dbReference>
<dbReference type="CDD" id="cd00714">
    <property type="entry name" value="GFAT"/>
    <property type="match status" value="1"/>
</dbReference>
<dbReference type="PROSITE" id="PS51464">
    <property type="entry name" value="SIS"/>
    <property type="match status" value="2"/>
</dbReference>